<dbReference type="Proteomes" id="UP001146120">
    <property type="component" value="Unassembled WGS sequence"/>
</dbReference>
<proteinExistence type="predicted"/>
<dbReference type="PANTHER" id="PTHR47592:SF27">
    <property type="entry name" value="OS08G0421700 PROTEIN"/>
    <property type="match status" value="1"/>
</dbReference>
<keyword evidence="4" id="KW-1185">Reference proteome</keyword>
<sequence>MLEWRAADLTALAVIVRLLSPQYKMMVRNATTAKEARKTLEAVFVKRTLHKRIQLRKQVHEFKMSNGDDIMAQYDAIVKIIENKKGVGLMEVKEMLRRECERMKKRESSEMALRASQRGRQKTPQRQQREQGRRGGRSQQQREGRVQFRGRCYKCNVVVHKERDFPQNNEKEEVFLATNEATTDWLVDSRATSHITFDRADFVSATMHAVGSGSVTFRSVKGKRVTLTKVLHVPNLARRLVSVLALTNKGLDVQFRRNDCVTTFGGETWMQAARAGKLYVMGAETALRAEPLPASNVVNSDCEAGTDAAEL</sequence>
<feature type="region of interest" description="Disordered" evidence="1">
    <location>
        <begin position="103"/>
        <end position="145"/>
    </location>
</feature>
<dbReference type="Pfam" id="PF14223">
    <property type="entry name" value="Retrotran_gag_2"/>
    <property type="match status" value="1"/>
</dbReference>
<feature type="domain" description="Retrovirus-related Pol polyprotein from transposon TNT 1-94-like beta-barrel" evidence="2">
    <location>
        <begin position="185"/>
        <end position="250"/>
    </location>
</feature>
<dbReference type="AlphaFoldDB" id="A0AAV2YMF5"/>
<evidence type="ECO:0000259" key="2">
    <source>
        <dbReference type="Pfam" id="PF22936"/>
    </source>
</evidence>
<dbReference type="EMBL" id="DAKRPA010000176">
    <property type="protein sequence ID" value="DAZ96170.1"/>
    <property type="molecule type" value="Genomic_DNA"/>
</dbReference>
<organism evidence="3 4">
    <name type="scientific">Lagenidium giganteum</name>
    <dbReference type="NCBI Taxonomy" id="4803"/>
    <lineage>
        <taxon>Eukaryota</taxon>
        <taxon>Sar</taxon>
        <taxon>Stramenopiles</taxon>
        <taxon>Oomycota</taxon>
        <taxon>Peronosporomycetes</taxon>
        <taxon>Pythiales</taxon>
        <taxon>Pythiaceae</taxon>
    </lineage>
</organism>
<reference evidence="3" key="2">
    <citation type="journal article" date="2023" name="Microbiol Resour">
        <title>Decontamination and Annotation of the Draft Genome Sequence of the Oomycete Lagenidium giganteum ARSEF 373.</title>
        <authorList>
            <person name="Morgan W.R."/>
            <person name="Tartar A."/>
        </authorList>
    </citation>
    <scope>NUCLEOTIDE SEQUENCE</scope>
    <source>
        <strain evidence="3">ARSEF 373</strain>
    </source>
</reference>
<gene>
    <name evidence="3" type="ORF">N0F65_009569</name>
</gene>
<comment type="caution">
    <text evidence="3">The sequence shown here is derived from an EMBL/GenBank/DDBJ whole genome shotgun (WGS) entry which is preliminary data.</text>
</comment>
<evidence type="ECO:0000313" key="3">
    <source>
        <dbReference type="EMBL" id="DAZ96170.1"/>
    </source>
</evidence>
<evidence type="ECO:0000256" key="1">
    <source>
        <dbReference type="SAM" id="MobiDB-lite"/>
    </source>
</evidence>
<protein>
    <recommendedName>
        <fullName evidence="2">Retrovirus-related Pol polyprotein from transposon TNT 1-94-like beta-barrel domain-containing protein</fullName>
    </recommendedName>
</protein>
<dbReference type="Pfam" id="PF22936">
    <property type="entry name" value="Pol_BBD"/>
    <property type="match status" value="1"/>
</dbReference>
<dbReference type="PANTHER" id="PTHR47592">
    <property type="entry name" value="PBF68 PROTEIN"/>
    <property type="match status" value="1"/>
</dbReference>
<dbReference type="InterPro" id="IPR054722">
    <property type="entry name" value="PolX-like_BBD"/>
</dbReference>
<evidence type="ECO:0000313" key="4">
    <source>
        <dbReference type="Proteomes" id="UP001146120"/>
    </source>
</evidence>
<reference evidence="3" key="1">
    <citation type="submission" date="2022-11" db="EMBL/GenBank/DDBJ databases">
        <authorList>
            <person name="Morgan W.R."/>
            <person name="Tartar A."/>
        </authorList>
    </citation>
    <scope>NUCLEOTIDE SEQUENCE</scope>
    <source>
        <strain evidence="3">ARSEF 373</strain>
    </source>
</reference>
<name>A0AAV2YMF5_9STRA</name>
<accession>A0AAV2YMF5</accession>